<name>A0A1S8X1R1_OPIVI</name>
<feature type="transmembrane region" description="Helical" evidence="1">
    <location>
        <begin position="186"/>
        <end position="205"/>
    </location>
</feature>
<keyword evidence="3" id="KW-1185">Reference proteome</keyword>
<protein>
    <submittedName>
        <fullName evidence="2">Transporter, major facilitator family protein</fullName>
    </submittedName>
</protein>
<dbReference type="Proteomes" id="UP000243686">
    <property type="component" value="Unassembled WGS sequence"/>
</dbReference>
<feature type="transmembrane region" description="Helical" evidence="1">
    <location>
        <begin position="458"/>
        <end position="477"/>
    </location>
</feature>
<feature type="transmembrane region" description="Helical" evidence="1">
    <location>
        <begin position="71"/>
        <end position="89"/>
    </location>
</feature>
<gene>
    <name evidence="2" type="ORF">X801_03457</name>
</gene>
<proteinExistence type="predicted"/>
<feature type="transmembrane region" description="Helical" evidence="1">
    <location>
        <begin position="363"/>
        <end position="385"/>
    </location>
</feature>
<evidence type="ECO:0000256" key="1">
    <source>
        <dbReference type="SAM" id="Phobius"/>
    </source>
</evidence>
<dbReference type="InterPro" id="IPR027197">
    <property type="entry name" value="SLC43A3"/>
</dbReference>
<dbReference type="Gene3D" id="1.20.1250.20">
    <property type="entry name" value="MFS general substrate transporter like domains"/>
    <property type="match status" value="1"/>
</dbReference>
<feature type="transmembrane region" description="Helical" evidence="1">
    <location>
        <begin position="277"/>
        <end position="299"/>
    </location>
</feature>
<keyword evidence="1" id="KW-0812">Transmembrane</keyword>
<feature type="transmembrane region" description="Helical" evidence="1">
    <location>
        <begin position="121"/>
        <end position="141"/>
    </location>
</feature>
<accession>A0A1S8X1R1</accession>
<keyword evidence="1" id="KW-0472">Membrane</keyword>
<reference evidence="2 3" key="1">
    <citation type="submission" date="2015-03" db="EMBL/GenBank/DDBJ databases">
        <title>Draft genome of the nematode, Opisthorchis viverrini.</title>
        <authorList>
            <person name="Mitreva M."/>
        </authorList>
    </citation>
    <scope>NUCLEOTIDE SEQUENCE [LARGE SCALE GENOMIC DNA]</scope>
    <source>
        <strain evidence="2">Khon Kaen</strain>
    </source>
</reference>
<dbReference type="EMBL" id="KV892514">
    <property type="protein sequence ID" value="OON20658.1"/>
    <property type="molecule type" value="Genomic_DNA"/>
</dbReference>
<dbReference type="GO" id="GO:0022857">
    <property type="term" value="F:transmembrane transporter activity"/>
    <property type="evidence" value="ECO:0007669"/>
    <property type="project" value="InterPro"/>
</dbReference>
<evidence type="ECO:0000313" key="3">
    <source>
        <dbReference type="Proteomes" id="UP000243686"/>
    </source>
</evidence>
<dbReference type="Pfam" id="PF07690">
    <property type="entry name" value="MFS_1"/>
    <property type="match status" value="1"/>
</dbReference>
<sequence>MSSQPIWLWTECPRVMKIEFGTHCVDKGHRGYYYGYNALIPIYKQLGVFASQCKSNETDCPQQEEMFHKAFIVWVVVQMCVITGAGFLMDRVGLRALKLISVGVYFLGTLMFAFTSGGSSALFFVAGIFTALSGTSFLICSHQISSMFPRYRGFVVSLLSGAFDSSGFVTYLIGQTAPGISLRTSFVVLACCALIYGTGMGLFALKRWSSEMGEDGKQPSDSDFTTPEKGDAENLASLLRITLFHHWIRSSNRHSVDTRIQRYLEKRYTSFGRCIRSWPFVLVTLWFMVALLRFCYFLTQMSQQLVYLFGDDTETIKHLQSISSALLMCGFLISPVSGVILDSSRAFYRRRMSRSSISDDAELYWMSLRGIAPAFLMLAVTAVTLSGLNFVKSKITYYIAFVLFVVLRSLLFSASVNFVLIAFPIQRFGTVNGLVNTIGGIFSLLQYGLIRWEAVPSNALVTALTALLFISPVILFFKKQ</sequence>
<evidence type="ECO:0000313" key="2">
    <source>
        <dbReference type="EMBL" id="OON20658.1"/>
    </source>
</evidence>
<dbReference type="PANTHER" id="PTHR20765:SF1">
    <property type="entry name" value="EQUILIBRATIVE NUCLEOBASE TRANSPORTER 1"/>
    <property type="match status" value="1"/>
</dbReference>
<dbReference type="PANTHER" id="PTHR20765">
    <property type="entry name" value="SOLUTE CARRIER FAMILY 43 MEMBER 3-RELATED"/>
    <property type="match status" value="1"/>
</dbReference>
<dbReference type="InterPro" id="IPR011701">
    <property type="entry name" value="MFS"/>
</dbReference>
<dbReference type="InterPro" id="IPR036259">
    <property type="entry name" value="MFS_trans_sf"/>
</dbReference>
<dbReference type="SUPFAM" id="SSF103473">
    <property type="entry name" value="MFS general substrate transporter"/>
    <property type="match status" value="1"/>
</dbReference>
<feature type="transmembrane region" description="Helical" evidence="1">
    <location>
        <begin position="153"/>
        <end position="174"/>
    </location>
</feature>
<dbReference type="AlphaFoldDB" id="A0A1S8X1R1"/>
<feature type="transmembrane region" description="Helical" evidence="1">
    <location>
        <begin position="96"/>
        <end position="115"/>
    </location>
</feature>
<organism evidence="2 3">
    <name type="scientific">Opisthorchis viverrini</name>
    <name type="common">Southeast Asian liver fluke</name>
    <dbReference type="NCBI Taxonomy" id="6198"/>
    <lineage>
        <taxon>Eukaryota</taxon>
        <taxon>Metazoa</taxon>
        <taxon>Spiralia</taxon>
        <taxon>Lophotrochozoa</taxon>
        <taxon>Platyhelminthes</taxon>
        <taxon>Trematoda</taxon>
        <taxon>Digenea</taxon>
        <taxon>Opisthorchiida</taxon>
        <taxon>Opisthorchiata</taxon>
        <taxon>Opisthorchiidae</taxon>
        <taxon>Opisthorchis</taxon>
    </lineage>
</organism>
<feature type="transmembrane region" description="Helical" evidence="1">
    <location>
        <begin position="319"/>
        <end position="342"/>
    </location>
</feature>
<feature type="transmembrane region" description="Helical" evidence="1">
    <location>
        <begin position="397"/>
        <end position="421"/>
    </location>
</feature>
<keyword evidence="1" id="KW-1133">Transmembrane helix</keyword>
<feature type="transmembrane region" description="Helical" evidence="1">
    <location>
        <begin position="433"/>
        <end position="452"/>
    </location>
</feature>